<sequence length="271" mass="31816">MHARQKLGTSERRTCKVVDLARSSMQYQAVEKNDDALRLAMIRLAKSYGRYGYRKVAQLLRVEGWCVNHKKVERLWREEGLQLPQRHKKKRRLYHKDSSIIRLRPTHPNHVWSVDFVHDKLSNGRSYKMLTVLDEYTRQALAVEVRTRMGSEDVLEVLYGLFLRHGKPDFVRSDNGPEFSSRATQSWLEKVGVNPIRIYPGSPWENGYNERFNGTLRREVLNSEWFTTTKQAQIVINCWLRQYNHTRPHQALNMRPPVPETLVRDGPEHGG</sequence>
<feature type="region of interest" description="Disordered" evidence="1">
    <location>
        <begin position="251"/>
        <end position="271"/>
    </location>
</feature>
<evidence type="ECO:0000259" key="2">
    <source>
        <dbReference type="PROSITE" id="PS50994"/>
    </source>
</evidence>
<evidence type="ECO:0000256" key="1">
    <source>
        <dbReference type="SAM" id="MobiDB-lite"/>
    </source>
</evidence>
<protein>
    <submittedName>
        <fullName evidence="3">Integrase</fullName>
    </submittedName>
</protein>
<dbReference type="Proteomes" id="UP000053690">
    <property type="component" value="Unassembled WGS sequence"/>
</dbReference>
<dbReference type="Gene3D" id="3.30.420.10">
    <property type="entry name" value="Ribonuclease H-like superfamily/Ribonuclease H"/>
    <property type="match status" value="1"/>
</dbReference>
<dbReference type="InterPro" id="IPR012337">
    <property type="entry name" value="RNaseH-like_sf"/>
</dbReference>
<keyword evidence="4" id="KW-1185">Reference proteome</keyword>
<accession>A0A0X3TNL9</accession>
<evidence type="ECO:0000313" key="4">
    <source>
        <dbReference type="Proteomes" id="UP000053690"/>
    </source>
</evidence>
<dbReference type="PANTHER" id="PTHR47515">
    <property type="entry name" value="LOW CALCIUM RESPONSE LOCUS PROTEIN T"/>
    <property type="match status" value="1"/>
</dbReference>
<dbReference type="GO" id="GO:0003676">
    <property type="term" value="F:nucleic acid binding"/>
    <property type="evidence" value="ECO:0007669"/>
    <property type="project" value="InterPro"/>
</dbReference>
<feature type="compositionally biased region" description="Basic and acidic residues" evidence="1">
    <location>
        <begin position="262"/>
        <end position="271"/>
    </location>
</feature>
<dbReference type="InterPro" id="IPR001584">
    <property type="entry name" value="Integrase_cat-core"/>
</dbReference>
<dbReference type="InterPro" id="IPR025948">
    <property type="entry name" value="HTH-like_dom"/>
</dbReference>
<dbReference type="InterPro" id="IPR036397">
    <property type="entry name" value="RNaseH_sf"/>
</dbReference>
<dbReference type="NCBIfam" id="NF033516">
    <property type="entry name" value="transpos_IS3"/>
    <property type="match status" value="1"/>
</dbReference>
<proteinExistence type="predicted"/>
<dbReference type="EMBL" id="LQBP01000011">
    <property type="protein sequence ID" value="KUJ77303.1"/>
    <property type="molecule type" value="Genomic_DNA"/>
</dbReference>
<dbReference type="Pfam" id="PF13683">
    <property type="entry name" value="rve_3"/>
    <property type="match status" value="1"/>
</dbReference>
<dbReference type="PROSITE" id="PS50994">
    <property type="entry name" value="INTEGRASE"/>
    <property type="match status" value="1"/>
</dbReference>
<dbReference type="InterPro" id="IPR048020">
    <property type="entry name" value="Transpos_IS3"/>
</dbReference>
<comment type="caution">
    <text evidence="3">The sequence shown here is derived from an EMBL/GenBank/DDBJ whole genome shotgun (WGS) entry which is preliminary data.</text>
</comment>
<feature type="domain" description="Integrase catalytic" evidence="2">
    <location>
        <begin position="104"/>
        <end position="265"/>
    </location>
</feature>
<dbReference type="AlphaFoldDB" id="A0A0X3TNL9"/>
<dbReference type="RefSeq" id="WP_068340209.1">
    <property type="nucleotide sequence ID" value="NZ_LQBP01000011.1"/>
</dbReference>
<evidence type="ECO:0000313" key="3">
    <source>
        <dbReference type="EMBL" id="KUJ77303.1"/>
    </source>
</evidence>
<dbReference type="PANTHER" id="PTHR47515:SF1">
    <property type="entry name" value="BLR2054 PROTEIN"/>
    <property type="match status" value="1"/>
</dbReference>
<dbReference type="GO" id="GO:0015074">
    <property type="term" value="P:DNA integration"/>
    <property type="evidence" value="ECO:0007669"/>
    <property type="project" value="InterPro"/>
</dbReference>
<dbReference type="Pfam" id="PF13276">
    <property type="entry name" value="HTH_21"/>
    <property type="match status" value="1"/>
</dbReference>
<reference evidence="4" key="1">
    <citation type="submission" date="2015-12" db="EMBL/GenBank/DDBJ databases">
        <authorList>
            <person name="Zhang G."/>
            <person name="Stingl U."/>
        </authorList>
    </citation>
    <scope>NUCLEOTIDE SEQUENCE [LARGE SCALE GENOMIC DNA]</scope>
    <source>
        <strain evidence="4">ZGT108</strain>
    </source>
</reference>
<organism evidence="3 4">
    <name type="scientific">Ruegeria profundi</name>
    <dbReference type="NCBI Taxonomy" id="1685378"/>
    <lineage>
        <taxon>Bacteria</taxon>
        <taxon>Pseudomonadati</taxon>
        <taxon>Pseudomonadota</taxon>
        <taxon>Alphaproteobacteria</taxon>
        <taxon>Rhodobacterales</taxon>
        <taxon>Roseobacteraceae</taxon>
        <taxon>Ruegeria</taxon>
    </lineage>
</organism>
<gene>
    <name evidence="3" type="ORF">AVO44_17840</name>
</gene>
<name>A0A0X3TNL9_9RHOB</name>
<dbReference type="SUPFAM" id="SSF53098">
    <property type="entry name" value="Ribonuclease H-like"/>
    <property type="match status" value="1"/>
</dbReference>
<dbReference type="STRING" id="1685378.AVO44_17840"/>